<name>A0ABP8N5Y9_9BACT</name>
<reference evidence="4" key="1">
    <citation type="journal article" date="2019" name="Int. J. Syst. Evol. Microbiol.">
        <title>The Global Catalogue of Microorganisms (GCM) 10K type strain sequencing project: providing services to taxonomists for standard genome sequencing and annotation.</title>
        <authorList>
            <consortium name="The Broad Institute Genomics Platform"/>
            <consortium name="The Broad Institute Genome Sequencing Center for Infectious Disease"/>
            <person name="Wu L."/>
            <person name="Ma J."/>
        </authorList>
    </citation>
    <scope>NUCLEOTIDE SEQUENCE [LARGE SCALE GENOMIC DNA]</scope>
    <source>
        <strain evidence="4">JCM 32105</strain>
    </source>
</reference>
<gene>
    <name evidence="3" type="ORF">GCM10023093_07380</name>
</gene>
<accession>A0ABP8N5Y9</accession>
<dbReference type="Proteomes" id="UP001500067">
    <property type="component" value="Unassembled WGS sequence"/>
</dbReference>
<comment type="caution">
    <text evidence="3">The sequence shown here is derived from an EMBL/GenBank/DDBJ whole genome shotgun (WGS) entry which is preliminary data.</text>
</comment>
<dbReference type="InterPro" id="IPR041459">
    <property type="entry name" value="MPTase-PolyVal"/>
</dbReference>
<feature type="domain" description="Polyvalent protein metallopeptidase" evidence="2">
    <location>
        <begin position="152"/>
        <end position="279"/>
    </location>
</feature>
<evidence type="ECO:0000259" key="2">
    <source>
        <dbReference type="Pfam" id="PF18818"/>
    </source>
</evidence>
<evidence type="ECO:0000313" key="3">
    <source>
        <dbReference type="EMBL" id="GAA4461869.1"/>
    </source>
</evidence>
<organism evidence="3 4">
    <name type="scientific">Nemorincola caseinilytica</name>
    <dbReference type="NCBI Taxonomy" id="2054315"/>
    <lineage>
        <taxon>Bacteria</taxon>
        <taxon>Pseudomonadati</taxon>
        <taxon>Bacteroidota</taxon>
        <taxon>Chitinophagia</taxon>
        <taxon>Chitinophagales</taxon>
        <taxon>Chitinophagaceae</taxon>
        <taxon>Nemorincola</taxon>
    </lineage>
</organism>
<dbReference type="InterPro" id="IPR013610">
    <property type="entry name" value="ArdC_N"/>
</dbReference>
<protein>
    <submittedName>
        <fullName evidence="3">Zincin-like metallopeptidase domain-containing protein</fullName>
    </submittedName>
</protein>
<evidence type="ECO:0000313" key="4">
    <source>
        <dbReference type="Proteomes" id="UP001500067"/>
    </source>
</evidence>
<dbReference type="EMBL" id="BAABFA010000005">
    <property type="protein sequence ID" value="GAA4461869.1"/>
    <property type="molecule type" value="Genomic_DNA"/>
</dbReference>
<sequence>METATANEAKTRPDVYALVTDKIIERLNAGTVPWRKPWKDAGMPRNLISGKPYRGINSLLLGMEGYEHNLFLSFDQVKKIGGKVRRGSKGHSIVYWNVPPEKQEDERTEATEEGKKSHPSLWYYTVFNVSQCDNLPERYLPAGRQPDRIPAADAIIRNMPKCPRVRHKEQRAYYHVIEDYVNMPKRRSFRTEAGYYSTLFHELVHSTGHDSRLARDGVVEMSEFGDEMYSKEELVAEIGTCYLLALANIEGEFANSAAYIQGWLGKLRNDKRLIVKAAGQAQKAVDYILNARSEKDEA</sequence>
<evidence type="ECO:0000259" key="1">
    <source>
        <dbReference type="Pfam" id="PF08401"/>
    </source>
</evidence>
<dbReference type="PIRSF" id="PIRSF037112">
    <property type="entry name" value="Antirestriction_ArdC"/>
    <property type="match status" value="1"/>
</dbReference>
<proteinExistence type="predicted"/>
<keyword evidence="4" id="KW-1185">Reference proteome</keyword>
<dbReference type="Pfam" id="PF18818">
    <property type="entry name" value="MPTase-PolyVal"/>
    <property type="match status" value="1"/>
</dbReference>
<feature type="domain" description="N-terminal" evidence="1">
    <location>
        <begin position="14"/>
        <end position="127"/>
    </location>
</feature>
<dbReference type="RefSeq" id="WP_345078712.1">
    <property type="nucleotide sequence ID" value="NZ_BAABFA010000005.1"/>
</dbReference>
<dbReference type="InterPro" id="IPR017113">
    <property type="entry name" value="Antirestriction_ArdC"/>
</dbReference>
<dbReference type="Pfam" id="PF08401">
    <property type="entry name" value="ArdcN"/>
    <property type="match status" value="1"/>
</dbReference>